<comment type="caution">
    <text evidence="1">The sequence shown here is derived from an EMBL/GenBank/DDBJ whole genome shotgun (WGS) entry which is preliminary data.</text>
</comment>
<evidence type="ECO:0000313" key="2">
    <source>
        <dbReference type="Proteomes" id="UP000232688"/>
    </source>
</evidence>
<dbReference type="VEuPathDB" id="FungiDB:RhiirFUN_021794"/>
<reference evidence="1 2" key="1">
    <citation type="submission" date="2017-10" db="EMBL/GenBank/DDBJ databases">
        <title>Extensive intraspecific genome diversity in a model arbuscular mycorrhizal fungus.</title>
        <authorList>
            <person name="Chen E.C.H."/>
            <person name="Morin E."/>
            <person name="Baudet D."/>
            <person name="Noel J."/>
            <person name="Ndikumana S."/>
            <person name="Charron P."/>
            <person name="St-Onge C."/>
            <person name="Giorgi J."/>
            <person name="Grigoriev I.V."/>
            <person name="Roux C."/>
            <person name="Martin F.M."/>
            <person name="Corradi N."/>
        </authorList>
    </citation>
    <scope>NUCLEOTIDE SEQUENCE [LARGE SCALE GENOMIC DNA]</scope>
    <source>
        <strain evidence="1 2">A1</strain>
    </source>
</reference>
<dbReference type="VEuPathDB" id="FungiDB:FUN_021366"/>
<protein>
    <submittedName>
        <fullName evidence="1">Uncharacterized protein</fullName>
    </submittedName>
</protein>
<dbReference type="VEuPathDB" id="FungiDB:FUN_005704"/>
<proteinExistence type="predicted"/>
<evidence type="ECO:0000313" key="1">
    <source>
        <dbReference type="EMBL" id="PKC53701.1"/>
    </source>
</evidence>
<dbReference type="AlphaFoldDB" id="A0A2N0QRM5"/>
<sequence>MTSVIKSPLGGGFEGTYEEHIEYIGMRCIFDTETPSEWRNRIWDRLMYFRNKKYYTFGEKDCFYARKASSHLVDGQKIYPFCGMAICYSCNELIYLGIEHLSVGVRCVYNALEGKFITEKFRDISFNGTHWGMYQHWATACTGNRFCKLNFKEYMEMKQRIPLDKWMSFHQYDLQINQFGKFRRRGPYTSIIDNNYILKNFGIYAEEKLYSYALWLENVSRRIRRIRQRCAFLSAPNCKSNTSELYISSLFAKQNNLLPLNYNLNHPKGTAMRLRNGTVIKTWAEEKREQLAYRLNWLSIEPVKKLLQQEGYELLSGVFEWPIMVKWTQNPKYYLDTEENRIFRYFVRKDMLGPRDIESIKSHSRLTSDWWYKPKVWLEDSQNKIMGIYGANQ</sequence>
<dbReference type="Proteomes" id="UP000232688">
    <property type="component" value="Unassembled WGS sequence"/>
</dbReference>
<accession>A0A2N0QRM5</accession>
<dbReference type="VEuPathDB" id="FungiDB:RhiirA1_543113"/>
<dbReference type="EMBL" id="LLXH01003927">
    <property type="protein sequence ID" value="PKC53701.1"/>
    <property type="molecule type" value="Genomic_DNA"/>
</dbReference>
<reference evidence="1 2" key="2">
    <citation type="submission" date="2017-10" db="EMBL/GenBank/DDBJ databases">
        <title>Genome analyses suggest a sexual origin of heterokaryosis in a supposedly ancient asexual fungus.</title>
        <authorList>
            <person name="Corradi N."/>
            <person name="Sedzielewska K."/>
            <person name="Noel J."/>
            <person name="Charron P."/>
            <person name="Farinelli L."/>
            <person name="Marton T."/>
            <person name="Kruger M."/>
            <person name="Pelin A."/>
            <person name="Brachmann A."/>
            <person name="Corradi N."/>
        </authorList>
    </citation>
    <scope>NUCLEOTIDE SEQUENCE [LARGE SCALE GENOMIC DNA]</scope>
    <source>
        <strain evidence="1 2">A1</strain>
    </source>
</reference>
<name>A0A2N0QRM5_9GLOM</name>
<organism evidence="1 2">
    <name type="scientific">Rhizophagus irregularis</name>
    <dbReference type="NCBI Taxonomy" id="588596"/>
    <lineage>
        <taxon>Eukaryota</taxon>
        <taxon>Fungi</taxon>
        <taxon>Fungi incertae sedis</taxon>
        <taxon>Mucoromycota</taxon>
        <taxon>Glomeromycotina</taxon>
        <taxon>Glomeromycetes</taxon>
        <taxon>Glomerales</taxon>
        <taxon>Glomeraceae</taxon>
        <taxon>Rhizophagus</taxon>
    </lineage>
</organism>
<gene>
    <name evidence="1" type="ORF">RhiirA1_543113</name>
</gene>